<keyword evidence="3" id="KW-1185">Reference proteome</keyword>
<keyword evidence="1" id="KW-0472">Membrane</keyword>
<sequence>MNSCSDITRVHLFSEWKSYATVAIEAMNKCDFELLLNTLQFSFSSKNSIIKWNVSHIKFPRTIITSYLVFHLSFAWGGFLLCFYDLLSKTSKVSLPNSLYSLSLYIPFYNGAFMLTTRDT</sequence>
<reference evidence="2" key="2">
    <citation type="submission" date="2020-05" db="UniProtKB">
        <authorList>
            <consortium name="EnsemblMetazoa"/>
        </authorList>
    </citation>
    <scope>IDENTIFICATION</scope>
    <source>
        <strain evidence="2">IAEA</strain>
    </source>
</reference>
<feature type="transmembrane region" description="Helical" evidence="1">
    <location>
        <begin position="99"/>
        <end position="117"/>
    </location>
</feature>
<proteinExistence type="predicted"/>
<keyword evidence="1" id="KW-0812">Transmembrane</keyword>
<evidence type="ECO:0000313" key="3">
    <source>
        <dbReference type="Proteomes" id="UP000092445"/>
    </source>
</evidence>
<organism evidence="2 3">
    <name type="scientific">Glossina pallidipes</name>
    <name type="common">Tsetse fly</name>
    <dbReference type="NCBI Taxonomy" id="7398"/>
    <lineage>
        <taxon>Eukaryota</taxon>
        <taxon>Metazoa</taxon>
        <taxon>Ecdysozoa</taxon>
        <taxon>Arthropoda</taxon>
        <taxon>Hexapoda</taxon>
        <taxon>Insecta</taxon>
        <taxon>Pterygota</taxon>
        <taxon>Neoptera</taxon>
        <taxon>Endopterygota</taxon>
        <taxon>Diptera</taxon>
        <taxon>Brachycera</taxon>
        <taxon>Muscomorpha</taxon>
        <taxon>Hippoboscoidea</taxon>
        <taxon>Glossinidae</taxon>
        <taxon>Glossina</taxon>
    </lineage>
</organism>
<feature type="transmembrane region" description="Helical" evidence="1">
    <location>
        <begin position="67"/>
        <end position="87"/>
    </location>
</feature>
<dbReference type="Proteomes" id="UP000092445">
    <property type="component" value="Unassembled WGS sequence"/>
</dbReference>
<dbReference type="AlphaFoldDB" id="A0A1A9ZVE0"/>
<name>A0A1A9ZVE0_GLOPL</name>
<accession>A0A1A9ZVE0</accession>
<keyword evidence="1" id="KW-1133">Transmembrane helix</keyword>
<evidence type="ECO:0000256" key="1">
    <source>
        <dbReference type="SAM" id="Phobius"/>
    </source>
</evidence>
<evidence type="ECO:0000313" key="2">
    <source>
        <dbReference type="EnsemblMetazoa" id="GPAI026240-PA"/>
    </source>
</evidence>
<protein>
    <submittedName>
        <fullName evidence="2">Uncharacterized protein</fullName>
    </submittedName>
</protein>
<reference evidence="3" key="1">
    <citation type="submission" date="2014-03" db="EMBL/GenBank/DDBJ databases">
        <authorList>
            <person name="Aksoy S."/>
            <person name="Warren W."/>
            <person name="Wilson R.K."/>
        </authorList>
    </citation>
    <scope>NUCLEOTIDE SEQUENCE [LARGE SCALE GENOMIC DNA]</scope>
    <source>
        <strain evidence="3">IAEA</strain>
    </source>
</reference>
<dbReference type="VEuPathDB" id="VectorBase:GPAI026240"/>
<dbReference type="EnsemblMetazoa" id="GPAI026240-RA">
    <property type="protein sequence ID" value="GPAI026240-PA"/>
    <property type="gene ID" value="GPAI026240"/>
</dbReference>